<feature type="compositionally biased region" description="Basic and acidic residues" evidence="1">
    <location>
        <begin position="1"/>
        <end position="34"/>
    </location>
</feature>
<feature type="region of interest" description="Disordered" evidence="1">
    <location>
        <begin position="266"/>
        <end position="353"/>
    </location>
</feature>
<dbReference type="STRING" id="361077.A0A151Z6N9"/>
<feature type="region of interest" description="Disordered" evidence="1">
    <location>
        <begin position="84"/>
        <end position="162"/>
    </location>
</feature>
<reference evidence="2 3" key="1">
    <citation type="submission" date="2015-12" db="EMBL/GenBank/DDBJ databases">
        <title>Dictyostelia acquired genes for synthesis and detection of signals that induce cell-type specialization by lateral gene transfer from prokaryotes.</title>
        <authorList>
            <person name="Gloeckner G."/>
            <person name="Schaap P."/>
        </authorList>
    </citation>
    <scope>NUCLEOTIDE SEQUENCE [LARGE SCALE GENOMIC DNA]</scope>
    <source>
        <strain evidence="2 3">TK</strain>
    </source>
</reference>
<accession>A0A151Z6N9</accession>
<keyword evidence="3" id="KW-1185">Reference proteome</keyword>
<feature type="region of interest" description="Disordered" evidence="1">
    <location>
        <begin position="1"/>
        <end position="37"/>
    </location>
</feature>
<dbReference type="OrthoDB" id="20773at2759"/>
<dbReference type="Proteomes" id="UP000076078">
    <property type="component" value="Unassembled WGS sequence"/>
</dbReference>
<comment type="caution">
    <text evidence="2">The sequence shown here is derived from an EMBL/GenBank/DDBJ whole genome shotgun (WGS) entry which is preliminary data.</text>
</comment>
<dbReference type="AlphaFoldDB" id="A0A151Z6N9"/>
<feature type="compositionally biased region" description="Low complexity" evidence="1">
    <location>
        <begin position="293"/>
        <end position="307"/>
    </location>
</feature>
<evidence type="ECO:0000313" key="2">
    <source>
        <dbReference type="EMBL" id="KYQ89631.1"/>
    </source>
</evidence>
<feature type="compositionally biased region" description="Pro residues" evidence="1">
    <location>
        <begin position="308"/>
        <end position="324"/>
    </location>
</feature>
<sequence>MDTEIEEHQEQQEQQTEQHQEPQSEYHEADREIEGSPIHQVTVSIDHIQRGNSEEVHEHDEHEHHHHHHQYIQANAIEMVNGDDHQQQHYESKSDDVEEMDEEDEDEQMSPQSEHHHHHQHQLIGHDSHRNHRIQQQNQRILQQQSQQSQQQQQDVHMDHHQEDVEELDQNTMVQLGSHIHDQNIDLHHHHHHHHQPSHHHHPYSKKCCNCDCDCGQFMVNSMNEIISDKMGLLWDQYNKLFQQTQHIENLLNSVIHIKYPELKKKTMMQQPAQPQPTPHLHHPQHIHHHHNVQSSQQNIQQVLQAPQSPPQQQPQQQPQPPPQQQQQQQQSLSFDGDLDEDQPKKRRRNYSHDISNKINSILEPLFESGWVLLKEQERSLGEQIANEIGVELAEGMLIVRSFWHRSRGNSKRLFNQLDDYRIGLDLLEKEDPETKADLIKKFKFEDSDQVRRDLEEVNKVLKEMAAKGSGRTTLKGKKILKKLPDHSIKTFKGRSATLCNHFYHYYHNNLDLNTLELINPDFTPSQLANNLHYQQQQQQLQQQQLAQSPI</sequence>
<dbReference type="EMBL" id="LODT01000039">
    <property type="protein sequence ID" value="KYQ89631.1"/>
    <property type="molecule type" value="Genomic_DNA"/>
</dbReference>
<feature type="compositionally biased region" description="Acidic residues" evidence="1">
    <location>
        <begin position="96"/>
        <end position="108"/>
    </location>
</feature>
<dbReference type="OMA" id="QANAIEM"/>
<name>A0A151Z6N9_TIELA</name>
<feature type="compositionally biased region" description="Low complexity" evidence="1">
    <location>
        <begin position="134"/>
        <end position="154"/>
    </location>
</feature>
<feature type="compositionally biased region" description="Basic residues" evidence="1">
    <location>
        <begin position="280"/>
        <end position="292"/>
    </location>
</feature>
<dbReference type="InParanoid" id="A0A151Z6N9"/>
<organism evidence="2 3">
    <name type="scientific">Tieghemostelium lacteum</name>
    <name type="common">Slime mold</name>
    <name type="synonym">Dictyostelium lacteum</name>
    <dbReference type="NCBI Taxonomy" id="361077"/>
    <lineage>
        <taxon>Eukaryota</taxon>
        <taxon>Amoebozoa</taxon>
        <taxon>Evosea</taxon>
        <taxon>Eumycetozoa</taxon>
        <taxon>Dictyostelia</taxon>
        <taxon>Dictyosteliales</taxon>
        <taxon>Raperosteliaceae</taxon>
        <taxon>Tieghemostelium</taxon>
    </lineage>
</organism>
<proteinExistence type="predicted"/>
<feature type="compositionally biased region" description="Basic and acidic residues" evidence="1">
    <location>
        <begin position="84"/>
        <end position="95"/>
    </location>
</feature>
<evidence type="ECO:0000313" key="3">
    <source>
        <dbReference type="Proteomes" id="UP000076078"/>
    </source>
</evidence>
<gene>
    <name evidence="2" type="ORF">DLAC_09596</name>
</gene>
<protein>
    <submittedName>
        <fullName evidence="2">Uncharacterized protein</fullName>
    </submittedName>
</protein>
<evidence type="ECO:0000256" key="1">
    <source>
        <dbReference type="SAM" id="MobiDB-lite"/>
    </source>
</evidence>